<feature type="compositionally biased region" description="Low complexity" evidence="11">
    <location>
        <begin position="609"/>
        <end position="619"/>
    </location>
</feature>
<feature type="domain" description="Beta-hexosaminidase eukaryotic type N-terminal" evidence="14">
    <location>
        <begin position="32"/>
        <end position="158"/>
    </location>
</feature>
<dbReference type="GO" id="GO:0006689">
    <property type="term" value="P:ganglioside catabolic process"/>
    <property type="evidence" value="ECO:0007669"/>
    <property type="project" value="TreeGrafter"/>
</dbReference>
<evidence type="ECO:0000256" key="12">
    <source>
        <dbReference type="SAM" id="SignalP"/>
    </source>
</evidence>
<proteinExistence type="inferred from homology"/>
<evidence type="ECO:0000256" key="2">
    <source>
        <dbReference type="ARBA" id="ARBA00006285"/>
    </source>
</evidence>
<feature type="chain" id="PRO_5037355455" description="Beta-hexosaminidase" evidence="12">
    <location>
        <begin position="17"/>
        <end position="643"/>
    </location>
</feature>
<evidence type="ECO:0000256" key="3">
    <source>
        <dbReference type="ARBA" id="ARBA00022729"/>
    </source>
</evidence>
<dbReference type="PANTHER" id="PTHR22600">
    <property type="entry name" value="BETA-HEXOSAMINIDASE"/>
    <property type="match status" value="1"/>
</dbReference>
<evidence type="ECO:0000256" key="1">
    <source>
        <dbReference type="ARBA" id="ARBA00001231"/>
    </source>
</evidence>
<comment type="catalytic activity">
    <reaction evidence="1 8">
        <text>Hydrolysis of terminal non-reducing N-acetyl-D-hexosamine residues in N-acetyl-beta-D-hexosaminides.</text>
        <dbReference type="EC" id="3.2.1.52"/>
    </reaction>
</comment>
<reference evidence="16" key="1">
    <citation type="submission" date="2022-11" db="UniProtKB">
        <authorList>
            <consortium name="WormBaseParasite"/>
        </authorList>
    </citation>
    <scope>IDENTIFICATION</scope>
</reference>
<feature type="active site" description="Proton donor" evidence="9">
    <location>
        <position position="345"/>
    </location>
</feature>
<evidence type="ECO:0000313" key="16">
    <source>
        <dbReference type="WBParaSite" id="ACRNAN_scaffold9181.g31238.t1"/>
    </source>
</evidence>
<dbReference type="WBParaSite" id="ACRNAN_scaffold9181.g31238.t1">
    <property type="protein sequence ID" value="ACRNAN_scaffold9181.g31238.t1"/>
    <property type="gene ID" value="ACRNAN_scaffold9181.g31238"/>
</dbReference>
<dbReference type="InterPro" id="IPR015883">
    <property type="entry name" value="Glyco_hydro_20_cat"/>
</dbReference>
<dbReference type="PRINTS" id="PR00738">
    <property type="entry name" value="GLHYDRLASE20"/>
</dbReference>
<evidence type="ECO:0000259" key="14">
    <source>
        <dbReference type="Pfam" id="PF14845"/>
    </source>
</evidence>
<keyword evidence="4 8" id="KW-0378">Hydrolase</keyword>
<evidence type="ECO:0000256" key="9">
    <source>
        <dbReference type="PIRSR" id="PIRSR001093-1"/>
    </source>
</evidence>
<dbReference type="InterPro" id="IPR029018">
    <property type="entry name" value="Hex-like_dom2"/>
</dbReference>
<feature type="disulfide bond" evidence="10">
    <location>
        <begin position="544"/>
        <end position="562"/>
    </location>
</feature>
<dbReference type="InterPro" id="IPR017853">
    <property type="entry name" value="GH"/>
</dbReference>
<dbReference type="PIRSF" id="PIRSF001093">
    <property type="entry name" value="B-hxosamndse_ab_euk"/>
    <property type="match status" value="1"/>
</dbReference>
<sequence length="643" mass="72369">MVKLIFLVNLIGLAYGWYYGRPAPDLMTRGGVWPLPQAVTTYNNFTHNIDPASFQFTINLSNCDIIDKAFQRYMTWMFPFKQRYMTWMFPFKQGFPTGTNKSSITLTQLNVIVNKCDNGYPQMEMNEQYTLVMDPSSPTATLIAEEVWGALRGLESFSHLVFKGANNNWFVKTATIIDKPRFQHRGTMLDSSRHFISISLIKRNLELMAMNKMNVFHWHLTDSESFPYQSLKFPEMSAQGAFTPMHVYNQSQIKDVIDYARLLGIRVVAEFDTPGHMGAWGLGRPGLLASCYSDGNDLGYGPDGKTILSNIIDPTKQENLQFIKDFFDEALHLFPDNYMHFGGDETIDYQNSCWLNNSDISAWMKNNSMANNNTQLLNYYLTNLVKSVQNVSSTAKMIFWQEVLDQNVAPNSSIAHVWKGGNYNASMEEMFNVTRDGHLAIYSSCWYLNYIKYGAVWGYDNSTNFFRDRGMYYECDPTGFNGTDQQKSLVLGGEVCMWGEMVDGTNLIPRLWPNAGAAAERLWSDPAQTKSANAAWPRFHEHRCRLLARGYQVEPPNDPDFCYDEYDPVFQAPTPPAMATTAVPTGAQTPPATTVSAGAQTSPSMNVSTGTKTMTTTTVPTGGSGKIEFAGIVLLVSIILLLL</sequence>
<feature type="disulfide bond" evidence="10">
    <location>
        <begin position="63"/>
        <end position="116"/>
    </location>
</feature>
<organism evidence="15 16">
    <name type="scientific">Acrobeloides nanus</name>
    <dbReference type="NCBI Taxonomy" id="290746"/>
    <lineage>
        <taxon>Eukaryota</taxon>
        <taxon>Metazoa</taxon>
        <taxon>Ecdysozoa</taxon>
        <taxon>Nematoda</taxon>
        <taxon>Chromadorea</taxon>
        <taxon>Rhabditida</taxon>
        <taxon>Tylenchina</taxon>
        <taxon>Cephalobomorpha</taxon>
        <taxon>Cephaloboidea</taxon>
        <taxon>Cephalobidae</taxon>
        <taxon>Acrobeloides</taxon>
    </lineage>
</organism>
<feature type="disulfide bond" evidence="10">
    <location>
        <begin position="291"/>
        <end position="353"/>
    </location>
</feature>
<keyword evidence="15" id="KW-1185">Reference proteome</keyword>
<feature type="signal peptide" evidence="12">
    <location>
        <begin position="1"/>
        <end position="16"/>
    </location>
</feature>
<evidence type="ECO:0000259" key="13">
    <source>
        <dbReference type="Pfam" id="PF00728"/>
    </source>
</evidence>
<keyword evidence="3 12" id="KW-0732">Signal</keyword>
<dbReference type="GO" id="GO:0016020">
    <property type="term" value="C:membrane"/>
    <property type="evidence" value="ECO:0007669"/>
    <property type="project" value="TreeGrafter"/>
</dbReference>
<name>A0A914EKU3_9BILA</name>
<dbReference type="Pfam" id="PF14845">
    <property type="entry name" value="Glycohydro_20b2"/>
    <property type="match status" value="1"/>
</dbReference>
<dbReference type="PANTHER" id="PTHR22600:SF21">
    <property type="entry name" value="BETA-HEXOSAMINIDASE A"/>
    <property type="match status" value="1"/>
</dbReference>
<dbReference type="SUPFAM" id="SSF51445">
    <property type="entry name" value="(Trans)glycosidases"/>
    <property type="match status" value="1"/>
</dbReference>
<evidence type="ECO:0000256" key="10">
    <source>
        <dbReference type="PIRSR" id="PIRSR001093-2"/>
    </source>
</evidence>
<dbReference type="GO" id="GO:0005975">
    <property type="term" value="P:carbohydrate metabolic process"/>
    <property type="evidence" value="ECO:0007669"/>
    <property type="project" value="InterPro"/>
</dbReference>
<keyword evidence="10" id="KW-1015">Disulfide bond</keyword>
<dbReference type="SUPFAM" id="SSF55545">
    <property type="entry name" value="beta-N-acetylhexosaminidase-like domain"/>
    <property type="match status" value="1"/>
</dbReference>
<keyword evidence="5" id="KW-0325">Glycoprotein</keyword>
<dbReference type="InterPro" id="IPR029019">
    <property type="entry name" value="HEX_eukaryotic_N"/>
</dbReference>
<accession>A0A914EKU3</accession>
<feature type="region of interest" description="Disordered" evidence="11">
    <location>
        <begin position="580"/>
        <end position="619"/>
    </location>
</feature>
<dbReference type="AlphaFoldDB" id="A0A914EKU3"/>
<dbReference type="CDD" id="cd06562">
    <property type="entry name" value="GH20_HexA_HexB-like"/>
    <property type="match status" value="1"/>
</dbReference>
<dbReference type="Proteomes" id="UP000887540">
    <property type="component" value="Unplaced"/>
</dbReference>
<evidence type="ECO:0000256" key="7">
    <source>
        <dbReference type="ARBA" id="ARBA00053719"/>
    </source>
</evidence>
<comment type="similarity">
    <text evidence="2 8">Belongs to the glycosyl hydrolase 20 family.</text>
</comment>
<dbReference type="InterPro" id="IPR025705">
    <property type="entry name" value="Beta_hexosaminidase_sua/sub"/>
</dbReference>
<dbReference type="GO" id="GO:0004563">
    <property type="term" value="F:beta-N-acetylhexosaminidase activity"/>
    <property type="evidence" value="ECO:0007669"/>
    <property type="project" value="UniProtKB-EC"/>
</dbReference>
<evidence type="ECO:0000256" key="11">
    <source>
        <dbReference type="SAM" id="MobiDB-lite"/>
    </source>
</evidence>
<dbReference type="Gene3D" id="3.30.379.10">
    <property type="entry name" value="Chitobiase/beta-hexosaminidase domain 2-like"/>
    <property type="match status" value="1"/>
</dbReference>
<dbReference type="GO" id="GO:0005764">
    <property type="term" value="C:lysosome"/>
    <property type="evidence" value="ECO:0007669"/>
    <property type="project" value="TreeGrafter"/>
</dbReference>
<feature type="domain" description="Glycoside hydrolase family 20 catalytic" evidence="13">
    <location>
        <begin position="182"/>
        <end position="525"/>
    </location>
</feature>
<dbReference type="FunFam" id="3.20.20.80:FF:000063">
    <property type="entry name" value="Beta-hexosaminidase"/>
    <property type="match status" value="1"/>
</dbReference>
<dbReference type="Pfam" id="PF00728">
    <property type="entry name" value="Glyco_hydro_20"/>
    <property type="match status" value="1"/>
</dbReference>
<comment type="function">
    <text evidence="7">Responsible for the degradation of GM2 gangliosides, and a variety of other molecules containing terminal N-acetyl hexosamines. Degrades chitotriose.</text>
</comment>
<evidence type="ECO:0000313" key="15">
    <source>
        <dbReference type="Proteomes" id="UP000887540"/>
    </source>
</evidence>
<dbReference type="Gene3D" id="3.20.20.80">
    <property type="entry name" value="Glycosidases"/>
    <property type="match status" value="1"/>
</dbReference>
<evidence type="ECO:0000256" key="8">
    <source>
        <dbReference type="PIRNR" id="PIRNR001093"/>
    </source>
</evidence>
<dbReference type="GO" id="GO:0030203">
    <property type="term" value="P:glycosaminoglycan metabolic process"/>
    <property type="evidence" value="ECO:0007669"/>
    <property type="project" value="TreeGrafter"/>
</dbReference>
<protein>
    <recommendedName>
        <fullName evidence="8">Beta-hexosaminidase</fullName>
        <ecNumber evidence="8">3.2.1.52</ecNumber>
    </recommendedName>
</protein>
<evidence type="ECO:0000256" key="6">
    <source>
        <dbReference type="ARBA" id="ARBA00023295"/>
    </source>
</evidence>
<evidence type="ECO:0000256" key="4">
    <source>
        <dbReference type="ARBA" id="ARBA00022801"/>
    </source>
</evidence>
<feature type="compositionally biased region" description="Polar residues" evidence="11">
    <location>
        <begin position="586"/>
        <end position="608"/>
    </location>
</feature>
<keyword evidence="6 8" id="KW-0326">Glycosidase</keyword>
<evidence type="ECO:0000256" key="5">
    <source>
        <dbReference type="ARBA" id="ARBA00023180"/>
    </source>
</evidence>
<dbReference type="EC" id="3.2.1.52" evidence="8"/>